<evidence type="ECO:0000313" key="3">
    <source>
        <dbReference type="Proteomes" id="UP000822476"/>
    </source>
</evidence>
<feature type="compositionally biased region" description="Basic and acidic residues" evidence="1">
    <location>
        <begin position="1"/>
        <end position="11"/>
    </location>
</feature>
<comment type="caution">
    <text evidence="2">The sequence shown here is derived from an EMBL/GenBank/DDBJ whole genome shotgun (WGS) entry which is preliminary data.</text>
</comment>
<feature type="region of interest" description="Disordered" evidence="1">
    <location>
        <begin position="1"/>
        <end position="27"/>
    </location>
</feature>
<dbReference type="AlphaFoldDB" id="A0A8S9YTL7"/>
<dbReference type="Proteomes" id="UP000822476">
    <property type="component" value="Unassembled WGS sequence"/>
</dbReference>
<sequence>MLQYRAQERQRTSLLYSQKRIPGGKIT</sequence>
<reference evidence="2" key="1">
    <citation type="submission" date="2019-07" db="EMBL/GenBank/DDBJ databases">
        <title>Annotation for the trematode Paragonimus miyazaki's.</title>
        <authorList>
            <person name="Choi Y.-J."/>
        </authorList>
    </citation>
    <scope>NUCLEOTIDE SEQUENCE</scope>
    <source>
        <strain evidence="2">Japan</strain>
    </source>
</reference>
<accession>A0A8S9YTL7</accession>
<dbReference type="EMBL" id="JTDE01004152">
    <property type="protein sequence ID" value="KAF7255248.1"/>
    <property type="molecule type" value="Genomic_DNA"/>
</dbReference>
<name>A0A8S9YTL7_9TREM</name>
<organism evidence="2 3">
    <name type="scientific">Paragonimus skrjabini miyazakii</name>
    <dbReference type="NCBI Taxonomy" id="59628"/>
    <lineage>
        <taxon>Eukaryota</taxon>
        <taxon>Metazoa</taxon>
        <taxon>Spiralia</taxon>
        <taxon>Lophotrochozoa</taxon>
        <taxon>Platyhelminthes</taxon>
        <taxon>Trematoda</taxon>
        <taxon>Digenea</taxon>
        <taxon>Plagiorchiida</taxon>
        <taxon>Troglotremata</taxon>
        <taxon>Troglotrematidae</taxon>
        <taxon>Paragonimus</taxon>
    </lineage>
</organism>
<gene>
    <name evidence="2" type="ORF">EG68_07922</name>
</gene>
<evidence type="ECO:0000256" key="1">
    <source>
        <dbReference type="SAM" id="MobiDB-lite"/>
    </source>
</evidence>
<proteinExistence type="predicted"/>
<keyword evidence="3" id="KW-1185">Reference proteome</keyword>
<protein>
    <submittedName>
        <fullName evidence="2">Uncharacterized protein</fullName>
    </submittedName>
</protein>
<evidence type="ECO:0000313" key="2">
    <source>
        <dbReference type="EMBL" id="KAF7255248.1"/>
    </source>
</evidence>